<dbReference type="Proteomes" id="UP000001811">
    <property type="component" value="Chromosome X"/>
</dbReference>
<dbReference type="PaxDb" id="9986-ENSOCUP00000021742"/>
<keyword evidence="5" id="KW-1185">Reference proteome</keyword>
<dbReference type="STRING" id="9986.ENSOCUP00000021742"/>
<dbReference type="InParanoid" id="G1TXE0"/>
<dbReference type="Bgee" id="ENSOCUG00000012846">
    <property type="expression patterns" value="Expressed in testis and 2 other cell types or tissues"/>
</dbReference>
<comment type="similarity">
    <text evidence="1">Belongs to the protein phosphatase inhibitor 2 family.</text>
</comment>
<proteinExistence type="inferred from homology"/>
<dbReference type="GO" id="GO:0004864">
    <property type="term" value="F:protein phosphatase inhibitor activity"/>
    <property type="evidence" value="ECO:0007669"/>
    <property type="project" value="UniProtKB-KW"/>
</dbReference>
<dbReference type="Gene3D" id="6.10.250.1050">
    <property type="match status" value="1"/>
</dbReference>
<dbReference type="GO" id="GO:0009966">
    <property type="term" value="P:regulation of signal transduction"/>
    <property type="evidence" value="ECO:0007669"/>
    <property type="project" value="InterPro"/>
</dbReference>
<feature type="region of interest" description="Disordered" evidence="3">
    <location>
        <begin position="1"/>
        <end position="44"/>
    </location>
</feature>
<keyword evidence="2" id="KW-0650">Protein phosphatase inhibitor</keyword>
<reference evidence="4 5" key="1">
    <citation type="journal article" date="2011" name="Nature">
        <title>A high-resolution map of human evolutionary constraint using 29 mammals.</title>
        <authorList>
            <person name="Lindblad-Toh K."/>
            <person name="Garber M."/>
            <person name="Zuk O."/>
            <person name="Lin M.F."/>
            <person name="Parker B.J."/>
            <person name="Washietl S."/>
            <person name="Kheradpour P."/>
            <person name="Ernst J."/>
            <person name="Jordan G."/>
            <person name="Mauceli E."/>
            <person name="Ward L.D."/>
            <person name="Lowe C.B."/>
            <person name="Holloway A.K."/>
            <person name="Clamp M."/>
            <person name="Gnerre S."/>
            <person name="Alfoldi J."/>
            <person name="Beal K."/>
            <person name="Chang J."/>
            <person name="Clawson H."/>
            <person name="Cuff J."/>
            <person name="Di Palma F."/>
            <person name="Fitzgerald S."/>
            <person name="Flicek P."/>
            <person name="Guttman M."/>
            <person name="Hubisz M.J."/>
            <person name="Jaffe D.B."/>
            <person name="Jungreis I."/>
            <person name="Kent W.J."/>
            <person name="Kostka D."/>
            <person name="Lara M."/>
            <person name="Martins A.L."/>
            <person name="Massingham T."/>
            <person name="Moltke I."/>
            <person name="Raney B.J."/>
            <person name="Rasmussen M.D."/>
            <person name="Robinson J."/>
            <person name="Stark A."/>
            <person name="Vilella A.J."/>
            <person name="Wen J."/>
            <person name="Xie X."/>
            <person name="Zody M.C."/>
            <person name="Baldwin J."/>
            <person name="Bloom T."/>
            <person name="Chin C.W."/>
            <person name="Heiman D."/>
            <person name="Nicol R."/>
            <person name="Nusbaum C."/>
            <person name="Young S."/>
            <person name="Wilkinson J."/>
            <person name="Worley K.C."/>
            <person name="Kovar C.L."/>
            <person name="Muzny D.M."/>
            <person name="Gibbs R.A."/>
            <person name="Cree A."/>
            <person name="Dihn H.H."/>
            <person name="Fowler G."/>
            <person name="Jhangiani S."/>
            <person name="Joshi V."/>
            <person name="Lee S."/>
            <person name="Lewis L.R."/>
            <person name="Nazareth L.V."/>
            <person name="Okwuonu G."/>
            <person name="Santibanez J."/>
            <person name="Warren W.C."/>
            <person name="Mardis E.R."/>
            <person name="Weinstock G.M."/>
            <person name="Wilson R.K."/>
            <person name="Delehaunty K."/>
            <person name="Dooling D."/>
            <person name="Fronik C."/>
            <person name="Fulton L."/>
            <person name="Fulton B."/>
            <person name="Graves T."/>
            <person name="Minx P."/>
            <person name="Sodergren E."/>
            <person name="Birney E."/>
            <person name="Margulies E.H."/>
            <person name="Herrero J."/>
            <person name="Green E.D."/>
            <person name="Haussler D."/>
            <person name="Siepel A."/>
            <person name="Goldman N."/>
            <person name="Pollard K.S."/>
            <person name="Pedersen J.S."/>
            <person name="Lander E.S."/>
            <person name="Kellis M."/>
        </authorList>
    </citation>
    <scope>NUCLEOTIDE SEQUENCE [LARGE SCALE GENOMIC DNA]</scope>
    <source>
        <strain evidence="4 5">Thorbecke inbred</strain>
    </source>
</reference>
<dbReference type="AlphaFoldDB" id="G1TXE0"/>
<evidence type="ECO:0000256" key="1">
    <source>
        <dbReference type="ARBA" id="ARBA00005472"/>
    </source>
</evidence>
<evidence type="ECO:0000313" key="5">
    <source>
        <dbReference type="Proteomes" id="UP000001811"/>
    </source>
</evidence>
<dbReference type="HOGENOM" id="CLU_084310_2_0_1"/>
<sequence length="99" mass="11082">MASSSTSHRPIKGILKNKGSTASAVDASTQEPGGARQDVQRKKSQKWDESNILATTYKDYDFLKINEPTSYHTCLNFYPLFPPSLLHTPKPLTFVKCYS</sequence>
<evidence type="ECO:0000313" key="4">
    <source>
        <dbReference type="Ensembl" id="ENSOCUP00000021742.2"/>
    </source>
</evidence>
<dbReference type="InterPro" id="IPR007062">
    <property type="entry name" value="PPI-2"/>
</dbReference>
<reference evidence="4" key="2">
    <citation type="submission" date="2025-08" db="UniProtKB">
        <authorList>
            <consortium name="Ensembl"/>
        </authorList>
    </citation>
    <scope>IDENTIFICATION</scope>
    <source>
        <strain evidence="4">Thorbecke</strain>
    </source>
</reference>
<protein>
    <submittedName>
        <fullName evidence="4">Uncharacterized protein</fullName>
    </submittedName>
</protein>
<evidence type="ECO:0000256" key="3">
    <source>
        <dbReference type="SAM" id="MobiDB-lite"/>
    </source>
</evidence>
<dbReference type="EMBL" id="AAGW02040401">
    <property type="status" value="NOT_ANNOTATED_CDS"/>
    <property type="molecule type" value="Genomic_DNA"/>
</dbReference>
<organism evidence="4 5">
    <name type="scientific">Oryctolagus cuniculus</name>
    <name type="common">Rabbit</name>
    <dbReference type="NCBI Taxonomy" id="9986"/>
    <lineage>
        <taxon>Eukaryota</taxon>
        <taxon>Metazoa</taxon>
        <taxon>Chordata</taxon>
        <taxon>Craniata</taxon>
        <taxon>Vertebrata</taxon>
        <taxon>Euteleostomi</taxon>
        <taxon>Mammalia</taxon>
        <taxon>Eutheria</taxon>
        <taxon>Euarchontoglires</taxon>
        <taxon>Glires</taxon>
        <taxon>Lagomorpha</taxon>
        <taxon>Leporidae</taxon>
        <taxon>Oryctolagus</taxon>
    </lineage>
</organism>
<dbReference type="Pfam" id="PF04979">
    <property type="entry name" value="IPP-2"/>
    <property type="match status" value="1"/>
</dbReference>
<accession>G1TXE0</accession>
<name>G1TXE0_RABIT</name>
<reference evidence="4" key="3">
    <citation type="submission" date="2025-09" db="UniProtKB">
        <authorList>
            <consortium name="Ensembl"/>
        </authorList>
    </citation>
    <scope>IDENTIFICATION</scope>
    <source>
        <strain evidence="4">Thorbecke</strain>
    </source>
</reference>
<dbReference type="eggNOG" id="KOG4041">
    <property type="taxonomic scope" value="Eukaryota"/>
</dbReference>
<evidence type="ECO:0000256" key="2">
    <source>
        <dbReference type="ARBA" id="ARBA00023272"/>
    </source>
</evidence>
<dbReference type="Ensembl" id="ENSOCUT00000012837.3">
    <property type="protein sequence ID" value="ENSOCUP00000021742.2"/>
    <property type="gene ID" value="ENSOCUG00000012846.3"/>
</dbReference>
<dbReference type="GeneTree" id="ENSGT00940000164483"/>
<feature type="compositionally biased region" description="Polar residues" evidence="3">
    <location>
        <begin position="18"/>
        <end position="31"/>
    </location>
</feature>